<evidence type="ECO:0000313" key="1">
    <source>
        <dbReference type="EMBL" id="MBP1891364.1"/>
    </source>
</evidence>
<keyword evidence="2" id="KW-1185">Reference proteome</keyword>
<comment type="caution">
    <text evidence="1">The sequence shown here is derived from an EMBL/GenBank/DDBJ whole genome shotgun (WGS) entry which is preliminary data.</text>
</comment>
<dbReference type="Proteomes" id="UP000706926">
    <property type="component" value="Unassembled WGS sequence"/>
</dbReference>
<organism evidence="1 2">
    <name type="scientific">Paenibacillus lactis</name>
    <dbReference type="NCBI Taxonomy" id="228574"/>
    <lineage>
        <taxon>Bacteria</taxon>
        <taxon>Bacillati</taxon>
        <taxon>Bacillota</taxon>
        <taxon>Bacilli</taxon>
        <taxon>Bacillales</taxon>
        <taxon>Paenibacillaceae</taxon>
        <taxon>Paenibacillus</taxon>
    </lineage>
</organism>
<gene>
    <name evidence="1" type="ORF">J2Z18_000433</name>
</gene>
<name>A0ABS4F537_9BACL</name>
<dbReference type="EMBL" id="JAGGKI010000001">
    <property type="protein sequence ID" value="MBP1891364.1"/>
    <property type="molecule type" value="Genomic_DNA"/>
</dbReference>
<dbReference type="RefSeq" id="WP_210094105.1">
    <property type="nucleotide sequence ID" value="NZ_CP139098.1"/>
</dbReference>
<accession>A0ABS4F537</accession>
<evidence type="ECO:0000313" key="2">
    <source>
        <dbReference type="Proteomes" id="UP000706926"/>
    </source>
</evidence>
<dbReference type="GeneID" id="95402487"/>
<protein>
    <submittedName>
        <fullName evidence="1">Uncharacterized protein</fullName>
    </submittedName>
</protein>
<sequence length="131" mass="14875">MIELPTEGIQLYFSTLRGEIMLQISLFIESDSEQEASAIINEVLPELAELVSTYQVSSCEQYWKIETWYKAVIDVTTVNPITLIVQIICSRDYVTFGYGTTINHQLTQMIGTTMLSMYIPKSDLLIVGLRI</sequence>
<proteinExistence type="predicted"/>
<reference evidence="1 2" key="1">
    <citation type="submission" date="2021-03" db="EMBL/GenBank/DDBJ databases">
        <title>Genomic Encyclopedia of Type Strains, Phase IV (KMG-IV): sequencing the most valuable type-strain genomes for metagenomic binning, comparative biology and taxonomic classification.</title>
        <authorList>
            <person name="Goeker M."/>
        </authorList>
    </citation>
    <scope>NUCLEOTIDE SEQUENCE [LARGE SCALE GENOMIC DNA]</scope>
    <source>
        <strain evidence="1 2">DSM 15596</strain>
    </source>
</reference>